<feature type="chain" id="PRO_5041226248" evidence="1">
    <location>
        <begin position="21"/>
        <end position="92"/>
    </location>
</feature>
<comment type="caution">
    <text evidence="2">The sequence shown here is derived from an EMBL/GenBank/DDBJ whole genome shotgun (WGS) entry which is preliminary data.</text>
</comment>
<evidence type="ECO:0000313" key="2">
    <source>
        <dbReference type="EMBL" id="MCI0125921.1"/>
    </source>
</evidence>
<name>A0AA41UEX9_9HYPH</name>
<keyword evidence="3" id="KW-1185">Reference proteome</keyword>
<proteinExistence type="predicted"/>
<organism evidence="2 3">
    <name type="scientific">Paradevosia shaoguanensis</name>
    <dbReference type="NCBI Taxonomy" id="1335043"/>
    <lineage>
        <taxon>Bacteria</taxon>
        <taxon>Pseudomonadati</taxon>
        <taxon>Pseudomonadota</taxon>
        <taxon>Alphaproteobacteria</taxon>
        <taxon>Hyphomicrobiales</taxon>
        <taxon>Devosiaceae</taxon>
        <taxon>Paradevosia</taxon>
    </lineage>
</organism>
<protein>
    <submittedName>
        <fullName evidence="2">Uncharacterized protein</fullName>
    </submittedName>
</protein>
<dbReference type="EMBL" id="JALAZD010000001">
    <property type="protein sequence ID" value="MCI0125921.1"/>
    <property type="molecule type" value="Genomic_DNA"/>
</dbReference>
<keyword evidence="1" id="KW-0732">Signal</keyword>
<accession>A0AA41UEX9</accession>
<dbReference type="AlphaFoldDB" id="A0AA41UEX9"/>
<sequence length="92" mass="10123">MRTLVLATLFGLLATGASQAYCANVPDGPASNYVNNGAQRSTCLQQELSDTMALRQQIQSQTDAAMARIEMDMKLQQMQQQMRDAQRSLSNP</sequence>
<dbReference type="Proteomes" id="UP001156140">
    <property type="component" value="Unassembled WGS sequence"/>
</dbReference>
<evidence type="ECO:0000256" key="1">
    <source>
        <dbReference type="SAM" id="SignalP"/>
    </source>
</evidence>
<feature type="signal peptide" evidence="1">
    <location>
        <begin position="1"/>
        <end position="20"/>
    </location>
</feature>
<reference evidence="2" key="1">
    <citation type="submission" date="2022-03" db="EMBL/GenBank/DDBJ databases">
        <title>The complete genome sequence of a Methyloterrigena soli.</title>
        <authorList>
            <person name="Zi Z."/>
        </authorList>
    </citation>
    <scope>NUCLEOTIDE SEQUENCE</scope>
    <source>
        <strain evidence="2">M48</strain>
    </source>
</reference>
<evidence type="ECO:0000313" key="3">
    <source>
        <dbReference type="Proteomes" id="UP001156140"/>
    </source>
</evidence>
<gene>
    <name evidence="2" type="ORF">ML536_03670</name>
</gene>
<dbReference type="RefSeq" id="WP_281734995.1">
    <property type="nucleotide sequence ID" value="NZ_JAKETQ010000001.1"/>
</dbReference>